<keyword evidence="1" id="KW-0472">Membrane</keyword>
<keyword evidence="3" id="KW-1185">Reference proteome</keyword>
<proteinExistence type="predicted"/>
<evidence type="ECO:0000313" key="3">
    <source>
        <dbReference type="Proteomes" id="UP001229421"/>
    </source>
</evidence>
<reference evidence="2" key="1">
    <citation type="journal article" date="2023" name="bioRxiv">
        <title>Improved chromosome-level genome assembly for marigold (Tagetes erecta).</title>
        <authorList>
            <person name="Jiang F."/>
            <person name="Yuan L."/>
            <person name="Wang S."/>
            <person name="Wang H."/>
            <person name="Xu D."/>
            <person name="Wang A."/>
            <person name="Fan W."/>
        </authorList>
    </citation>
    <scope>NUCLEOTIDE SEQUENCE</scope>
    <source>
        <strain evidence="2">WSJ</strain>
        <tissue evidence="2">Leaf</tissue>
    </source>
</reference>
<accession>A0AAD8L862</accession>
<gene>
    <name evidence="2" type="ORF">QVD17_03334</name>
</gene>
<sequence>MLVNSCNGTTLLSYASQLTMRHISKHTPSFLSLYYSSIYKSTNPNPSHQHTIFFIFHFVFSDFFIILIIPTSINNPPTQSFNPRYVI</sequence>
<comment type="caution">
    <text evidence="2">The sequence shown here is derived from an EMBL/GenBank/DDBJ whole genome shotgun (WGS) entry which is preliminary data.</text>
</comment>
<dbReference type="EMBL" id="JAUHHV010000001">
    <property type="protein sequence ID" value="KAK1437540.1"/>
    <property type="molecule type" value="Genomic_DNA"/>
</dbReference>
<keyword evidence="1" id="KW-1133">Transmembrane helix</keyword>
<keyword evidence="1" id="KW-0812">Transmembrane</keyword>
<dbReference type="Proteomes" id="UP001229421">
    <property type="component" value="Unassembled WGS sequence"/>
</dbReference>
<evidence type="ECO:0000256" key="1">
    <source>
        <dbReference type="SAM" id="Phobius"/>
    </source>
</evidence>
<organism evidence="2 3">
    <name type="scientific">Tagetes erecta</name>
    <name type="common">African marigold</name>
    <dbReference type="NCBI Taxonomy" id="13708"/>
    <lineage>
        <taxon>Eukaryota</taxon>
        <taxon>Viridiplantae</taxon>
        <taxon>Streptophyta</taxon>
        <taxon>Embryophyta</taxon>
        <taxon>Tracheophyta</taxon>
        <taxon>Spermatophyta</taxon>
        <taxon>Magnoliopsida</taxon>
        <taxon>eudicotyledons</taxon>
        <taxon>Gunneridae</taxon>
        <taxon>Pentapetalae</taxon>
        <taxon>asterids</taxon>
        <taxon>campanulids</taxon>
        <taxon>Asterales</taxon>
        <taxon>Asteraceae</taxon>
        <taxon>Asteroideae</taxon>
        <taxon>Heliantheae alliance</taxon>
        <taxon>Tageteae</taxon>
        <taxon>Tagetes</taxon>
    </lineage>
</organism>
<protein>
    <submittedName>
        <fullName evidence="2">Uncharacterized protein</fullName>
    </submittedName>
</protein>
<dbReference type="AlphaFoldDB" id="A0AAD8L862"/>
<feature type="transmembrane region" description="Helical" evidence="1">
    <location>
        <begin position="52"/>
        <end position="73"/>
    </location>
</feature>
<name>A0AAD8L862_TARER</name>
<evidence type="ECO:0000313" key="2">
    <source>
        <dbReference type="EMBL" id="KAK1437540.1"/>
    </source>
</evidence>